<sequence>MTRMLKRESFRRWDFSKAFITSLMIHAILIFGLGFTLFQIQERFDPQRVVNIKFANANFDSLGNLSSLNNTQETINDEERSVANNFSNQSFQAMSIRRLEANSLQNDSESRYLNSWQRKVETIGFYETNRISFEQDSMTRIKAIINAEGELVDAQILQSSGSDEIDNLAMNILKEASPFLPFDDQMLSMYEFIEIVRDWNFYK</sequence>
<dbReference type="EMBL" id="QOPE01000002">
    <property type="protein sequence ID" value="RCL42645.1"/>
    <property type="molecule type" value="Genomic_DNA"/>
</dbReference>
<evidence type="ECO:0000313" key="3">
    <source>
        <dbReference type="Proteomes" id="UP000253307"/>
    </source>
</evidence>
<keyword evidence="1" id="KW-0472">Membrane</keyword>
<dbReference type="Gene3D" id="3.30.1150.10">
    <property type="match status" value="1"/>
</dbReference>
<keyword evidence="1" id="KW-0812">Transmembrane</keyword>
<organism evidence="2 3">
    <name type="scientific">SAR86 cluster bacterium</name>
    <dbReference type="NCBI Taxonomy" id="2030880"/>
    <lineage>
        <taxon>Bacteria</taxon>
        <taxon>Pseudomonadati</taxon>
        <taxon>Pseudomonadota</taxon>
        <taxon>Gammaproteobacteria</taxon>
        <taxon>SAR86 cluster</taxon>
    </lineage>
</organism>
<dbReference type="SUPFAM" id="SSF74653">
    <property type="entry name" value="TolA/TonB C-terminal domain"/>
    <property type="match status" value="1"/>
</dbReference>
<comment type="caution">
    <text evidence="2">The sequence shown here is derived from an EMBL/GenBank/DDBJ whole genome shotgun (WGS) entry which is preliminary data.</text>
</comment>
<name>A0A368BZW9_9GAMM</name>
<accession>A0A368BZW9</accession>
<dbReference type="Pfam" id="PF13103">
    <property type="entry name" value="TonB_2"/>
    <property type="match status" value="1"/>
</dbReference>
<feature type="transmembrane region" description="Helical" evidence="1">
    <location>
        <begin position="20"/>
        <end position="40"/>
    </location>
</feature>
<dbReference type="Proteomes" id="UP000253307">
    <property type="component" value="Unassembled WGS sequence"/>
</dbReference>
<gene>
    <name evidence="2" type="ORF">DBW96_00560</name>
</gene>
<keyword evidence="1" id="KW-1133">Transmembrane helix</keyword>
<dbReference type="AlphaFoldDB" id="A0A368BZW9"/>
<evidence type="ECO:0000256" key="1">
    <source>
        <dbReference type="SAM" id="Phobius"/>
    </source>
</evidence>
<proteinExistence type="predicted"/>
<protein>
    <recommendedName>
        <fullName evidence="4">Energy transducer TonB</fullName>
    </recommendedName>
</protein>
<evidence type="ECO:0000313" key="2">
    <source>
        <dbReference type="EMBL" id="RCL42645.1"/>
    </source>
</evidence>
<evidence type="ECO:0008006" key="4">
    <source>
        <dbReference type="Google" id="ProtNLM"/>
    </source>
</evidence>
<reference evidence="2 3" key="1">
    <citation type="journal article" date="2018" name="Microbiome">
        <title>Fine metagenomic profile of the Mediterranean stratified and mixed water columns revealed by assembly and recruitment.</title>
        <authorList>
            <person name="Haro-Moreno J.M."/>
            <person name="Lopez-Perez M."/>
            <person name="De La Torre J.R."/>
            <person name="Picazo A."/>
            <person name="Camacho A."/>
            <person name="Rodriguez-Valera F."/>
        </authorList>
    </citation>
    <scope>NUCLEOTIDE SEQUENCE [LARGE SCALE GENOMIC DNA]</scope>
    <source>
        <strain evidence="2">MED-G82</strain>
    </source>
</reference>